<dbReference type="EMBL" id="CAJFCV020000001">
    <property type="protein sequence ID" value="CAG9087280.1"/>
    <property type="molecule type" value="Genomic_DNA"/>
</dbReference>
<feature type="region of interest" description="Disordered" evidence="1">
    <location>
        <begin position="1"/>
        <end position="44"/>
    </location>
</feature>
<dbReference type="Proteomes" id="UP000659654">
    <property type="component" value="Unassembled WGS sequence"/>
</dbReference>
<protein>
    <submittedName>
        <fullName evidence="2">(pine wood nematode) hypothetical protein</fullName>
    </submittedName>
</protein>
<organism evidence="2 3">
    <name type="scientific">Bursaphelenchus xylophilus</name>
    <name type="common">Pinewood nematode worm</name>
    <name type="synonym">Aphelenchoides xylophilus</name>
    <dbReference type="NCBI Taxonomy" id="6326"/>
    <lineage>
        <taxon>Eukaryota</taxon>
        <taxon>Metazoa</taxon>
        <taxon>Ecdysozoa</taxon>
        <taxon>Nematoda</taxon>
        <taxon>Chromadorea</taxon>
        <taxon>Rhabditida</taxon>
        <taxon>Tylenchina</taxon>
        <taxon>Tylenchomorpha</taxon>
        <taxon>Aphelenchoidea</taxon>
        <taxon>Aphelenchoididae</taxon>
        <taxon>Bursaphelenchus</taxon>
    </lineage>
</organism>
<dbReference type="OrthoDB" id="10297057at2759"/>
<dbReference type="EMBL" id="CAJFDI010000001">
    <property type="protein sequence ID" value="CAD5210919.1"/>
    <property type="molecule type" value="Genomic_DNA"/>
</dbReference>
<name>A0A7I8XPM9_BURXY</name>
<evidence type="ECO:0000313" key="3">
    <source>
        <dbReference type="Proteomes" id="UP000659654"/>
    </source>
</evidence>
<accession>A0A7I8XPM9</accession>
<dbReference type="AlphaFoldDB" id="A0A7I8XPM9"/>
<evidence type="ECO:0000313" key="2">
    <source>
        <dbReference type="EMBL" id="CAD5210919.1"/>
    </source>
</evidence>
<comment type="caution">
    <text evidence="2">The sequence shown here is derived from an EMBL/GenBank/DDBJ whole genome shotgun (WGS) entry which is preliminary data.</text>
</comment>
<dbReference type="Proteomes" id="UP000582659">
    <property type="component" value="Unassembled WGS sequence"/>
</dbReference>
<reference evidence="2" key="1">
    <citation type="submission" date="2020-09" db="EMBL/GenBank/DDBJ databases">
        <authorList>
            <person name="Kikuchi T."/>
        </authorList>
    </citation>
    <scope>NUCLEOTIDE SEQUENCE</scope>
    <source>
        <strain evidence="2">Ka4C1</strain>
    </source>
</reference>
<sequence>MSLIFVRGGVKTRPPETELKDDSSNSGKNESTKQTGRGTHKTKHWRIETPTNAKHKMPPKGWVKIYIRVRFSPTEVRYMKLKYDENKTPDEKDRNVRHLFELWDGSILKDADFRQMKSTLFAVLKVNGQRQALQDMMGNNCTVQAPQYIRIKVPFGDNPQGANAESLNSCAEILVSPAN</sequence>
<proteinExistence type="predicted"/>
<feature type="compositionally biased region" description="Polar residues" evidence="1">
    <location>
        <begin position="24"/>
        <end position="37"/>
    </location>
</feature>
<feature type="compositionally biased region" description="Basic and acidic residues" evidence="1">
    <location>
        <begin position="13"/>
        <end position="23"/>
    </location>
</feature>
<gene>
    <name evidence="2" type="ORF">BXYJ_LOCUS2169</name>
</gene>
<evidence type="ECO:0000256" key="1">
    <source>
        <dbReference type="SAM" id="MobiDB-lite"/>
    </source>
</evidence>
<keyword evidence="3" id="KW-1185">Reference proteome</keyword>